<comment type="similarity">
    <text evidence="2">Belongs to the glycosyl hydrolase 20 family.</text>
</comment>
<dbReference type="InterPro" id="IPR015883">
    <property type="entry name" value="Glyco_hydro_20_cat"/>
</dbReference>
<proteinExistence type="inferred from homology"/>
<protein>
    <recommendedName>
        <fullName evidence="3">beta-N-acetylhexosaminidase</fullName>
        <ecNumber evidence="3">3.2.1.52</ecNumber>
    </recommendedName>
</protein>
<dbReference type="GO" id="GO:0030203">
    <property type="term" value="P:glycosaminoglycan metabolic process"/>
    <property type="evidence" value="ECO:0007669"/>
    <property type="project" value="TreeGrafter"/>
</dbReference>
<keyword evidence="4" id="KW-0378">Hydrolase</keyword>
<dbReference type="Proteomes" id="UP001372338">
    <property type="component" value="Unassembled WGS sequence"/>
</dbReference>
<sequence length="347" mass="39303">MKGQDLRWLPGRSAGVYLQPRVRLSLRSGATAVAPWPSCRHKASSSHSELTSHLLSLFFSSSHIKLYGDEDCCRARISFSTIEFNLTDFEFGVWILVRGALLCSSKLSEVSLNQFGFLNNLFALCDHQIFATTVFRCDMLLLLYLRKIFPFELIHLGGDEVNTDCWTNTTQVIKWLEIHNITGQDAYQYFVLRAQVIAPLKNWSPVNWEETFNAFPTKLHPRTVVHNWLGGGVCRKAVAKGFRCIFSNQGVWYLDHLDVPWDVVYTAEPLEGIHKASEQNLLLGGEVCMWGEKADTSDVVQTKWPLAAAAGERLWSRRDSTSGGNINITALPRLQYFRCLLNKLTSL</sequence>
<evidence type="ECO:0000259" key="6">
    <source>
        <dbReference type="Pfam" id="PF00728"/>
    </source>
</evidence>
<evidence type="ECO:0000256" key="1">
    <source>
        <dbReference type="ARBA" id="ARBA00001231"/>
    </source>
</evidence>
<evidence type="ECO:0000313" key="7">
    <source>
        <dbReference type="EMBL" id="KAK7243465.1"/>
    </source>
</evidence>
<evidence type="ECO:0000256" key="3">
    <source>
        <dbReference type="ARBA" id="ARBA00012663"/>
    </source>
</evidence>
<dbReference type="InterPro" id="IPR025705">
    <property type="entry name" value="Beta_hexosaminidase_sua/sub"/>
</dbReference>
<keyword evidence="8" id="KW-1185">Reference proteome</keyword>
<evidence type="ECO:0000256" key="2">
    <source>
        <dbReference type="ARBA" id="ARBA00006285"/>
    </source>
</evidence>
<feature type="domain" description="Glycoside hydrolase family 20 catalytic" evidence="6">
    <location>
        <begin position="145"/>
        <end position="317"/>
    </location>
</feature>
<dbReference type="PANTHER" id="PTHR22600:SF44">
    <property type="entry name" value="BETA-HEXOSAMINIDASE"/>
    <property type="match status" value="1"/>
</dbReference>
<reference evidence="7 8" key="1">
    <citation type="submission" date="2024-01" db="EMBL/GenBank/DDBJ databases">
        <title>The genomes of 5 underutilized Papilionoideae crops provide insights into root nodulation and disease resistanc.</title>
        <authorList>
            <person name="Yuan L."/>
        </authorList>
    </citation>
    <scope>NUCLEOTIDE SEQUENCE [LARGE SCALE GENOMIC DNA]</scope>
    <source>
        <strain evidence="7">ZHUSHIDOU_FW_LH</strain>
        <tissue evidence="7">Leaf</tissue>
    </source>
</reference>
<dbReference type="AlphaFoldDB" id="A0AAN9HLD0"/>
<dbReference type="EC" id="3.2.1.52" evidence="3"/>
<dbReference type="GO" id="GO:0016020">
    <property type="term" value="C:membrane"/>
    <property type="evidence" value="ECO:0007669"/>
    <property type="project" value="TreeGrafter"/>
</dbReference>
<dbReference type="GO" id="GO:0005975">
    <property type="term" value="P:carbohydrate metabolic process"/>
    <property type="evidence" value="ECO:0007669"/>
    <property type="project" value="InterPro"/>
</dbReference>
<dbReference type="PRINTS" id="PR00738">
    <property type="entry name" value="GLHYDRLASE20"/>
</dbReference>
<evidence type="ECO:0000256" key="5">
    <source>
        <dbReference type="PIRSR" id="PIRSR625705-1"/>
    </source>
</evidence>
<evidence type="ECO:0000313" key="8">
    <source>
        <dbReference type="Proteomes" id="UP001372338"/>
    </source>
</evidence>
<comment type="catalytic activity">
    <reaction evidence="1">
        <text>Hydrolysis of terminal non-reducing N-acetyl-D-hexosamine residues in N-acetyl-beta-D-hexosaminides.</text>
        <dbReference type="EC" id="3.2.1.52"/>
    </reaction>
</comment>
<dbReference type="Pfam" id="PF00728">
    <property type="entry name" value="Glyco_hydro_20"/>
    <property type="match status" value="1"/>
</dbReference>
<dbReference type="InterPro" id="IPR017853">
    <property type="entry name" value="GH"/>
</dbReference>
<name>A0AAN9HLD0_CROPI</name>
<feature type="active site" description="Proton donor" evidence="5">
    <location>
        <position position="160"/>
    </location>
</feature>
<evidence type="ECO:0000256" key="4">
    <source>
        <dbReference type="ARBA" id="ARBA00022801"/>
    </source>
</evidence>
<organism evidence="7 8">
    <name type="scientific">Crotalaria pallida</name>
    <name type="common">Smooth rattlebox</name>
    <name type="synonym">Crotalaria striata</name>
    <dbReference type="NCBI Taxonomy" id="3830"/>
    <lineage>
        <taxon>Eukaryota</taxon>
        <taxon>Viridiplantae</taxon>
        <taxon>Streptophyta</taxon>
        <taxon>Embryophyta</taxon>
        <taxon>Tracheophyta</taxon>
        <taxon>Spermatophyta</taxon>
        <taxon>Magnoliopsida</taxon>
        <taxon>eudicotyledons</taxon>
        <taxon>Gunneridae</taxon>
        <taxon>Pentapetalae</taxon>
        <taxon>rosids</taxon>
        <taxon>fabids</taxon>
        <taxon>Fabales</taxon>
        <taxon>Fabaceae</taxon>
        <taxon>Papilionoideae</taxon>
        <taxon>50 kb inversion clade</taxon>
        <taxon>genistoids sensu lato</taxon>
        <taxon>core genistoids</taxon>
        <taxon>Crotalarieae</taxon>
        <taxon>Crotalaria</taxon>
    </lineage>
</organism>
<comment type="caution">
    <text evidence="7">The sequence shown here is derived from an EMBL/GenBank/DDBJ whole genome shotgun (WGS) entry which is preliminary data.</text>
</comment>
<dbReference type="Gene3D" id="3.20.20.80">
    <property type="entry name" value="Glycosidases"/>
    <property type="match status" value="1"/>
</dbReference>
<dbReference type="GO" id="GO:0004563">
    <property type="term" value="F:beta-N-acetylhexosaminidase activity"/>
    <property type="evidence" value="ECO:0007669"/>
    <property type="project" value="UniProtKB-EC"/>
</dbReference>
<dbReference type="SUPFAM" id="SSF51445">
    <property type="entry name" value="(Trans)glycosidases"/>
    <property type="match status" value="1"/>
</dbReference>
<gene>
    <name evidence="7" type="ORF">RIF29_38262</name>
</gene>
<dbReference type="EMBL" id="JAYWIO010000008">
    <property type="protein sequence ID" value="KAK7243465.1"/>
    <property type="molecule type" value="Genomic_DNA"/>
</dbReference>
<accession>A0AAN9HLD0</accession>
<dbReference type="PANTHER" id="PTHR22600">
    <property type="entry name" value="BETA-HEXOSAMINIDASE"/>
    <property type="match status" value="1"/>
</dbReference>